<feature type="domain" description="N-acetyltransferase" evidence="1">
    <location>
        <begin position="121"/>
        <end position="250"/>
    </location>
</feature>
<dbReference type="Pfam" id="PF08445">
    <property type="entry name" value="FR47"/>
    <property type="match status" value="1"/>
</dbReference>
<dbReference type="InterPro" id="IPR016181">
    <property type="entry name" value="Acyl_CoA_acyltransferase"/>
</dbReference>
<dbReference type="InterPro" id="IPR013653">
    <property type="entry name" value="GCN5-like_dom"/>
</dbReference>
<protein>
    <submittedName>
        <fullName evidence="2">GNAT family N-acetyltransferase</fullName>
    </submittedName>
</protein>
<sequence length="250" mass="26477">MERLADFHAVAGACPGLMVRWAAQALDAGYPHERGAAWRYRDAVAVFAPRLSRADRLVCAGPGDEVAELVEAVLPELAGHDVRLLAAEPLAADLAERLGLEVRATFGWMHLATGPPQLPTPDVVWLGRADEPAIDALLRRANPTSYLFPDDPGAIRWAGIRDSGGAIRSVAGDSWAAPGIGCISGVATDPEWRGRGLSGQVCAFLTRELAARGSVVLMADADNEPALAVYRRLGYRYTAISAVRATSGSA</sequence>
<dbReference type="SUPFAM" id="SSF55729">
    <property type="entry name" value="Acyl-CoA N-acyltransferases (Nat)"/>
    <property type="match status" value="1"/>
</dbReference>
<dbReference type="EMBL" id="JBHTCJ010000003">
    <property type="protein sequence ID" value="MFC7341292.1"/>
    <property type="molecule type" value="Genomic_DNA"/>
</dbReference>
<reference evidence="3" key="1">
    <citation type="journal article" date="2019" name="Int. J. Syst. Evol. Microbiol.">
        <title>The Global Catalogue of Microorganisms (GCM) 10K type strain sequencing project: providing services to taxonomists for standard genome sequencing and annotation.</title>
        <authorList>
            <consortium name="The Broad Institute Genomics Platform"/>
            <consortium name="The Broad Institute Genome Sequencing Center for Infectious Disease"/>
            <person name="Wu L."/>
            <person name="Ma J."/>
        </authorList>
    </citation>
    <scope>NUCLEOTIDE SEQUENCE [LARGE SCALE GENOMIC DNA]</scope>
    <source>
        <strain evidence="3">WLHS5</strain>
    </source>
</reference>
<dbReference type="PROSITE" id="PS51186">
    <property type="entry name" value="GNAT"/>
    <property type="match status" value="1"/>
</dbReference>
<dbReference type="InterPro" id="IPR000182">
    <property type="entry name" value="GNAT_dom"/>
</dbReference>
<evidence type="ECO:0000313" key="3">
    <source>
        <dbReference type="Proteomes" id="UP001596504"/>
    </source>
</evidence>
<name>A0ABW2LFN0_9PSEU</name>
<proteinExistence type="predicted"/>
<dbReference type="RefSeq" id="WP_380666000.1">
    <property type="nucleotide sequence ID" value="NZ_JBHTCJ010000003.1"/>
</dbReference>
<comment type="caution">
    <text evidence="2">The sequence shown here is derived from an EMBL/GenBank/DDBJ whole genome shotgun (WGS) entry which is preliminary data.</text>
</comment>
<keyword evidence="3" id="KW-1185">Reference proteome</keyword>
<evidence type="ECO:0000259" key="1">
    <source>
        <dbReference type="PROSITE" id="PS51186"/>
    </source>
</evidence>
<gene>
    <name evidence="2" type="ORF">ACFQRI_07685</name>
</gene>
<organism evidence="2 3">
    <name type="scientific">Saccharopolyspora griseoalba</name>
    <dbReference type="NCBI Taxonomy" id="1431848"/>
    <lineage>
        <taxon>Bacteria</taxon>
        <taxon>Bacillati</taxon>
        <taxon>Actinomycetota</taxon>
        <taxon>Actinomycetes</taxon>
        <taxon>Pseudonocardiales</taxon>
        <taxon>Pseudonocardiaceae</taxon>
        <taxon>Saccharopolyspora</taxon>
    </lineage>
</organism>
<dbReference type="Proteomes" id="UP001596504">
    <property type="component" value="Unassembled WGS sequence"/>
</dbReference>
<dbReference type="Gene3D" id="3.40.630.30">
    <property type="match status" value="1"/>
</dbReference>
<evidence type="ECO:0000313" key="2">
    <source>
        <dbReference type="EMBL" id="MFC7341292.1"/>
    </source>
</evidence>
<accession>A0ABW2LFN0</accession>